<organism evidence="1 2">
    <name type="scientific">Bionectria ochroleuca</name>
    <name type="common">Gliocladium roseum</name>
    <dbReference type="NCBI Taxonomy" id="29856"/>
    <lineage>
        <taxon>Eukaryota</taxon>
        <taxon>Fungi</taxon>
        <taxon>Dikarya</taxon>
        <taxon>Ascomycota</taxon>
        <taxon>Pezizomycotina</taxon>
        <taxon>Sordariomycetes</taxon>
        <taxon>Hypocreomycetidae</taxon>
        <taxon>Hypocreales</taxon>
        <taxon>Bionectriaceae</taxon>
        <taxon>Clonostachys</taxon>
    </lineage>
</organism>
<accession>A0A8H7K9J8</accession>
<gene>
    <name evidence="1" type="ORF">IM811_004395</name>
</gene>
<comment type="caution">
    <text evidence="1">The sequence shown here is derived from an EMBL/GenBank/DDBJ whole genome shotgun (WGS) entry which is preliminary data.</text>
</comment>
<dbReference type="EMBL" id="JADCTT010000012">
    <property type="protein sequence ID" value="KAF9746094.1"/>
    <property type="molecule type" value="Genomic_DNA"/>
</dbReference>
<dbReference type="AlphaFoldDB" id="A0A8H7K9J8"/>
<proteinExistence type="predicted"/>
<protein>
    <submittedName>
        <fullName evidence="1">Uncharacterized protein</fullName>
    </submittedName>
</protein>
<dbReference type="Proteomes" id="UP000616885">
    <property type="component" value="Unassembled WGS sequence"/>
</dbReference>
<sequence length="436" mass="49092">MLEVIVPGTESKPVLGYKHYRIFQGGAGEAVKFSKNSQQLPRVDQLLSMSFSYILSGILDEILGRRPSHAAKGFLDAREKWQEACTSGKDPLLGRVSERGFLHLREGQSILADFSDYLLCGNSKYSPRFNSSEAQALKTPFFSYAKDINYWDVHSFESFLLTRMPPDEKCQAHLVAAIPSLWMLTTYFAQRPFIRSASSIPTTLTFPALVRAVAFLSGRHSMLFVNWDYQDAHVDRTDELVLEYIFRAFATVRTTEEETATCPPLNDIIDILNTVQPVEGILTDTLDRAKLAPIAARISSKVAIPEVSDFVISSSGVLVPLLDVCVLLLQHAIRFDGEITTLIEYREAAQFKLRNNTGEISFEVFTEWLGKNPNQYHFFDSDVYDAIALLFNTFLNPEILTDGVMTHYGCPGEKERKHMLIVFALRRPGLSRGGRL</sequence>
<name>A0A8H7K9J8_BIOOC</name>
<reference evidence="1" key="1">
    <citation type="submission" date="2020-10" db="EMBL/GenBank/DDBJ databases">
        <title>High-Quality Genome Resource of Clonostachys rosea strain S41 by Oxford Nanopore Long-Read Sequencing.</title>
        <authorList>
            <person name="Wang H."/>
        </authorList>
    </citation>
    <scope>NUCLEOTIDE SEQUENCE</scope>
    <source>
        <strain evidence="1">S41</strain>
    </source>
</reference>
<evidence type="ECO:0000313" key="1">
    <source>
        <dbReference type="EMBL" id="KAF9746094.1"/>
    </source>
</evidence>
<evidence type="ECO:0000313" key="2">
    <source>
        <dbReference type="Proteomes" id="UP000616885"/>
    </source>
</evidence>